<accession>A0AAW0JHS6</accession>
<organism evidence="1 2">
    <name type="scientific">Quercus suber</name>
    <name type="common">Cork oak</name>
    <dbReference type="NCBI Taxonomy" id="58331"/>
    <lineage>
        <taxon>Eukaryota</taxon>
        <taxon>Viridiplantae</taxon>
        <taxon>Streptophyta</taxon>
        <taxon>Embryophyta</taxon>
        <taxon>Tracheophyta</taxon>
        <taxon>Spermatophyta</taxon>
        <taxon>Magnoliopsida</taxon>
        <taxon>eudicotyledons</taxon>
        <taxon>Gunneridae</taxon>
        <taxon>Pentapetalae</taxon>
        <taxon>rosids</taxon>
        <taxon>fabids</taxon>
        <taxon>Fagales</taxon>
        <taxon>Fagaceae</taxon>
        <taxon>Quercus</taxon>
    </lineage>
</organism>
<name>A0AAW0JHS6_QUESU</name>
<dbReference type="PANTHER" id="PTHR33710:SF79">
    <property type="entry name" value="OS06G0205337 PROTEIN"/>
    <property type="match status" value="1"/>
</dbReference>
<protein>
    <submittedName>
        <fullName evidence="1">Uncharacterized protein</fullName>
    </submittedName>
</protein>
<evidence type="ECO:0000313" key="2">
    <source>
        <dbReference type="Proteomes" id="UP000237347"/>
    </source>
</evidence>
<dbReference type="Proteomes" id="UP000237347">
    <property type="component" value="Unassembled WGS sequence"/>
</dbReference>
<keyword evidence="2" id="KW-1185">Reference proteome</keyword>
<comment type="caution">
    <text evidence="1">The sequence shown here is derived from an EMBL/GenBank/DDBJ whole genome shotgun (WGS) entry which is preliminary data.</text>
</comment>
<gene>
    <name evidence="1" type="ORF">CFP56_032968</name>
</gene>
<evidence type="ECO:0000313" key="1">
    <source>
        <dbReference type="EMBL" id="KAK7825636.1"/>
    </source>
</evidence>
<dbReference type="InterPro" id="IPR036691">
    <property type="entry name" value="Endo/exonu/phosph_ase_sf"/>
</dbReference>
<dbReference type="SUPFAM" id="SSF56219">
    <property type="entry name" value="DNase I-like"/>
    <property type="match status" value="1"/>
</dbReference>
<proteinExistence type="predicted"/>
<dbReference type="AlphaFoldDB" id="A0AAW0JHS6"/>
<sequence length="64" mass="7202">MGYHGSPFTWSNQRDGDELVFARLNRGVGNPEWLQKFQEAKIFHVSTITSDHALLILKTNGASN</sequence>
<reference evidence="1 2" key="1">
    <citation type="journal article" date="2018" name="Sci. Data">
        <title>The draft genome sequence of cork oak.</title>
        <authorList>
            <person name="Ramos A.M."/>
            <person name="Usie A."/>
            <person name="Barbosa P."/>
            <person name="Barros P.M."/>
            <person name="Capote T."/>
            <person name="Chaves I."/>
            <person name="Simoes F."/>
            <person name="Abreu I."/>
            <person name="Carrasquinho I."/>
            <person name="Faro C."/>
            <person name="Guimaraes J.B."/>
            <person name="Mendonca D."/>
            <person name="Nobrega F."/>
            <person name="Rodrigues L."/>
            <person name="Saibo N.J.M."/>
            <person name="Varela M.C."/>
            <person name="Egas C."/>
            <person name="Matos J."/>
            <person name="Miguel C.M."/>
            <person name="Oliveira M.M."/>
            <person name="Ricardo C.P."/>
            <person name="Goncalves S."/>
        </authorList>
    </citation>
    <scope>NUCLEOTIDE SEQUENCE [LARGE SCALE GENOMIC DNA]</scope>
    <source>
        <strain evidence="2">cv. HL8</strain>
    </source>
</reference>
<dbReference type="PANTHER" id="PTHR33710">
    <property type="entry name" value="BNAC02G09200D PROTEIN"/>
    <property type="match status" value="1"/>
</dbReference>
<dbReference type="EMBL" id="PKMF04000569">
    <property type="protein sequence ID" value="KAK7825636.1"/>
    <property type="molecule type" value="Genomic_DNA"/>
</dbReference>